<evidence type="ECO:0000256" key="1">
    <source>
        <dbReference type="SAM" id="Coils"/>
    </source>
</evidence>
<keyword evidence="1" id="KW-0175">Coiled coil</keyword>
<sequence length="2341" mass="269245">MEELKTALEALHDDQTRRVEHQAVLELSIRDLELQLKQRGEELESTEREKVQAKDLLSNLETGFLDLQAKFNSVQEQLNEEISVQANQNQTLQLRVEELESASVALHSEKTRGLELQDILEKKLMEYEQQLENVKATLELTKKEKAEVLELLSMVEANLLELKDQSSAVQARLASEVSALSEEKQSLIHQMEELKTALEALHDDQTQRVEHHAVLELSIRDLELQLKQRGEELESTEREKVQAKDLLSNLETDFLDLQAKFNSVQEQLNEEISVQANQNQTLQLRVEELESASVALHSEKTRGLELQDILEKRLMEYKQQLENVKATLELTKKEKAEALELLSMVEANLLELKDQSSAVQARLASEVSALSEEKQSLIHQMEELKTALEALHDDQTQRVEHQAVLELSIRDLELQLKQRGEELESTEREKVQAKDLLSNLETDFLDLQAKFNSVQEQLNEEISVQANQNQTLQLRVEELESASVALHSEKTRGLELQDILEKRLMEYEQQLEDVKATLELTKKEKAEVLELLSMVEANLLDLKDQSSSAQARLTSEVSALSEEKQSLIHQIEELKMSLKVLGDDQKGWIEQQAILEQSIRDLELQLKQREEALESTEREKIQMKDLLSSLETDFLDLQSKFTSVQERLSEEMSVQVCQNQTLQLRVEELETASAALHNEKTRGLELQEILEQKLIEYEQQLEHVKAALELTHKEKAEALELLSKVEADLLELKNQSSSTEARLASEVSVLSEEKKSLIHQLEELQSALAELHGEKSRGIELQDIFDKQIMELGQQLSQAKQEINNLSNELGDNVVILSHLQEEVNKREVTISMLKEDLLAKQDEGNALKSQLGDCSQQLCTAQNEVQKLQALLCECEDAAGRLDIKVKGVEDELESERMEANGLRAKLEEKIIYIGSIEGEIQGKEVLIMNLQSELSSKLEEVEVLKERVAALSKEKISQMEENSLKFDEIANLKEQLQHALETLSVKDQHILDLEMEYKVLIQDLEQKQTHHMQKCQTVTAEKERVEVELSMLQEARCKLGEDLAGMLHRAQQLELDLEVSKRTAVAMNQELAKVKTDIEIESSRAQEAEENNQSQKQLVLELREEKVVLLARLQELELLVTILQKELDDHKKMLENAHKKNEDLDVEILALKNEVLTVCRSSEEKHIKLEETISTLNVEISKLEALLTSRTQDLQLFERDQAIWYHERDTYIAEIEEKTNAYQGLEVEKKGIEETLHAMLSERDSAIAKCESFEYEIALERECRAKADAIASKLQAKNVELKEQIALLQTDLQELKETNMILNVKLEAAVEQERINALEIEALLDALQGSNDKNLGPEVMERSWHLEPKQGCEENHTTIRHLKERVLNFITDSSKIKQEVAAHAEIVKTLHLEIEKSGQTLENTREDYSRLSSKYEATITQLEALQSQITQFKEQVVLLEKEKNKLHDELIVSVRDLDQLSNQFIREQKELSEKLVSERDQIIELQEELKLMKGEALKSRRNMESLQIYIEGLLQDIEELVTRKEGSQEETPSGELQRVEESFMLLQENAYSICSLNVNEKKATELLAGLTMLIQEKVDMSCELQSKEALLSGQKEEIQQLQKELEESELRIQELQESSDFLSQKYDGTLADLESLNLQLSNLKEQNSRLELEVYTRTATITELTERAISAEEQNVSLCSKLKIVEEHNLVLQQELSEIQNENEKLKETLEAAFQKIQMLEDEISTLQQLHAKLQSDHEAVSIERQLNVDELNLTVSNLEKIKQELVYQQNEKERIEMELLSEGKRIEELEITISNLEKERKAFLVEAASTGLLLKDLQRRSDDLQEEVNRLRQELMSNNEDLREKTEKVHELSSMCSTLSEEKATLSMELETKIQAFGSLEASYCSLKDEHLSLIDKYDVLTEEAVSTANLILKLHEDISVLQSDKEMQDHCIIHRNAEIKRLNNDLSASQDSEKTFSQLVEAKMQENILLQEELARMKSAKLVAQKEEKENTGKLEIELKRLETVIVNLRNENISLIEQHDLIIDKYSDLEVKCKSLQRQMAELEEENNILEGQMPLLERLKKEALDSEEMVRIMKEEVANKQLEVEQLHAINGDLKEILRKFENEVENLKEQTVILQKRNIDLIDDAAANATLAQELDQRLERFKESKIIFEGGFTLAVGNVGRIQTEVDKLVEKISKLNELSTTKKGNFEQLEEKICKLQEINRNLRDELSALVEKEKSYVIAVRFVRAGLFCLQERLKAMKEEKGKVERAMEEERKKNDEVLYGLDKELVFLRDENKRQRSIISDRAEEKREAIRQLCATLDYMQNKNRRLEATINSTRDKIQRRIAASSTRRT</sequence>
<dbReference type="EMBL" id="CM035432">
    <property type="protein sequence ID" value="KAH7294447.1"/>
    <property type="molecule type" value="Genomic_DNA"/>
</dbReference>
<keyword evidence="3" id="KW-1185">Reference proteome</keyword>
<feature type="coiled-coil region" evidence="1">
    <location>
        <begin position="2167"/>
        <end position="2267"/>
    </location>
</feature>
<accession>A0A8T2RFD1</accession>
<feature type="coiled-coil region" evidence="1">
    <location>
        <begin position="887"/>
        <end position="963"/>
    </location>
</feature>
<feature type="coiled-coil region" evidence="1">
    <location>
        <begin position="659"/>
        <end position="809"/>
    </location>
</feature>
<reference evidence="2 3" key="1">
    <citation type="submission" date="2021-08" db="EMBL/GenBank/DDBJ databases">
        <title>WGS assembly of Ceratopteris richardii.</title>
        <authorList>
            <person name="Marchant D.B."/>
            <person name="Chen G."/>
            <person name="Jenkins J."/>
            <person name="Shu S."/>
            <person name="Leebens-Mack J."/>
            <person name="Grimwood J."/>
            <person name="Schmutz J."/>
            <person name="Soltis P."/>
            <person name="Soltis D."/>
            <person name="Chen Z.-H."/>
        </authorList>
    </citation>
    <scope>NUCLEOTIDE SEQUENCE [LARGE SCALE GENOMIC DNA]</scope>
    <source>
        <strain evidence="2">Whitten #5841</strain>
        <tissue evidence="2">Leaf</tissue>
    </source>
</reference>
<feature type="coiled-coil region" evidence="1">
    <location>
        <begin position="1410"/>
        <end position="1532"/>
    </location>
</feature>
<evidence type="ECO:0000313" key="2">
    <source>
        <dbReference type="EMBL" id="KAH7294447.1"/>
    </source>
</evidence>
<feature type="coiled-coil region" evidence="1">
    <location>
        <begin position="1586"/>
        <end position="1655"/>
    </location>
</feature>
<feature type="coiled-coil region" evidence="1">
    <location>
        <begin position="1684"/>
        <end position="1855"/>
    </location>
</feature>
<organism evidence="2 3">
    <name type="scientific">Ceratopteris richardii</name>
    <name type="common">Triangle waterfern</name>
    <dbReference type="NCBI Taxonomy" id="49495"/>
    <lineage>
        <taxon>Eukaryota</taxon>
        <taxon>Viridiplantae</taxon>
        <taxon>Streptophyta</taxon>
        <taxon>Embryophyta</taxon>
        <taxon>Tracheophyta</taxon>
        <taxon>Polypodiopsida</taxon>
        <taxon>Polypodiidae</taxon>
        <taxon>Polypodiales</taxon>
        <taxon>Pteridineae</taxon>
        <taxon>Pteridaceae</taxon>
        <taxon>Parkerioideae</taxon>
        <taxon>Ceratopteris</taxon>
    </lineage>
</organism>
<feature type="coiled-coil region" evidence="1">
    <location>
        <begin position="1266"/>
        <end position="1323"/>
    </location>
</feature>
<evidence type="ECO:0000313" key="3">
    <source>
        <dbReference type="Proteomes" id="UP000825935"/>
    </source>
</evidence>
<name>A0A8T2RFD1_CERRI</name>
<feature type="coiled-coil region" evidence="1">
    <location>
        <begin position="1964"/>
        <end position="2124"/>
    </location>
</feature>
<proteinExistence type="predicted"/>
<feature type="coiled-coil region" evidence="1">
    <location>
        <begin position="1017"/>
        <end position="1237"/>
    </location>
</feature>
<feature type="coiled-coil region" evidence="1">
    <location>
        <begin position="557"/>
        <end position="633"/>
    </location>
</feature>
<dbReference type="Gene3D" id="1.10.287.1490">
    <property type="match status" value="1"/>
</dbReference>
<dbReference type="OrthoDB" id="1926336at2759"/>
<dbReference type="Proteomes" id="UP000825935">
    <property type="component" value="Chromosome 27"/>
</dbReference>
<protein>
    <submittedName>
        <fullName evidence="2">Uncharacterized protein</fullName>
    </submittedName>
</protein>
<dbReference type="OMA" id="YQRDMRC"/>
<comment type="caution">
    <text evidence="2">The sequence shown here is derived from an EMBL/GenBank/DDBJ whole genome shotgun (WGS) entry which is preliminary data.</text>
</comment>
<feature type="coiled-coil region" evidence="1">
    <location>
        <begin position="29"/>
        <end position="531"/>
    </location>
</feature>
<gene>
    <name evidence="2" type="ORF">KP509_27G000900</name>
</gene>